<reference evidence="1 2" key="1">
    <citation type="submission" date="2017-10" db="EMBL/GenBank/DDBJ databases">
        <title>Massilia psychrophilum sp. nov., a novel purple-pigmented bacterium isolated from Tianshan glacier, Xinjiang Municipality, China.</title>
        <authorList>
            <person name="Wang H."/>
        </authorList>
    </citation>
    <scope>NUCLEOTIDE SEQUENCE [LARGE SCALE GENOMIC DNA]</scope>
    <source>
        <strain evidence="1 2">JCM 30813</strain>
    </source>
</reference>
<accession>A0A2G8SZN9</accession>
<dbReference type="SUPFAM" id="SSF51182">
    <property type="entry name" value="RmlC-like cupins"/>
    <property type="match status" value="1"/>
</dbReference>
<gene>
    <name evidence="1" type="ORF">CR103_13625</name>
</gene>
<evidence type="ECO:0008006" key="3">
    <source>
        <dbReference type="Google" id="ProtNLM"/>
    </source>
</evidence>
<protein>
    <recommendedName>
        <fullName evidence="3">Cupin 2 conserved barrel domain-containing protein</fullName>
    </recommendedName>
</protein>
<sequence length="128" mass="14098">MHIAKENVPAKIAIPGATARQQVDFGDATGYGKISGEYFSLPAGMDISPLLLGLEGNLCQSPHWGFVLKGMLTITYGDGTQEVTQTNDLFYWPPGHTVKVEEEAEVILFSPQHEHTRVLDHMIDKMNS</sequence>
<dbReference type="OrthoDB" id="1119958at2"/>
<keyword evidence="2" id="KW-1185">Reference proteome</keyword>
<dbReference type="InterPro" id="IPR014710">
    <property type="entry name" value="RmlC-like_jellyroll"/>
</dbReference>
<dbReference type="AlphaFoldDB" id="A0A2G8SZN9"/>
<dbReference type="InterPro" id="IPR011051">
    <property type="entry name" value="RmlC_Cupin_sf"/>
</dbReference>
<organism evidence="1 2">
    <name type="scientific">Massilia psychrophila</name>
    <dbReference type="NCBI Taxonomy" id="1603353"/>
    <lineage>
        <taxon>Bacteria</taxon>
        <taxon>Pseudomonadati</taxon>
        <taxon>Pseudomonadota</taxon>
        <taxon>Betaproteobacteria</taxon>
        <taxon>Burkholderiales</taxon>
        <taxon>Oxalobacteraceae</taxon>
        <taxon>Telluria group</taxon>
        <taxon>Massilia</taxon>
    </lineage>
</organism>
<dbReference type="Gene3D" id="2.60.120.10">
    <property type="entry name" value="Jelly Rolls"/>
    <property type="match status" value="1"/>
</dbReference>
<evidence type="ECO:0000313" key="1">
    <source>
        <dbReference type="EMBL" id="PIL39239.1"/>
    </source>
</evidence>
<name>A0A2G8SZN9_9BURK</name>
<comment type="caution">
    <text evidence="1">The sequence shown here is derived from an EMBL/GenBank/DDBJ whole genome shotgun (WGS) entry which is preliminary data.</text>
</comment>
<dbReference type="RefSeq" id="WP_099916538.1">
    <property type="nucleotide sequence ID" value="NZ_BMHS01000025.1"/>
</dbReference>
<proteinExistence type="predicted"/>
<dbReference type="Proteomes" id="UP000228593">
    <property type="component" value="Unassembled WGS sequence"/>
</dbReference>
<evidence type="ECO:0000313" key="2">
    <source>
        <dbReference type="Proteomes" id="UP000228593"/>
    </source>
</evidence>
<dbReference type="EMBL" id="PDOB01000021">
    <property type="protein sequence ID" value="PIL39239.1"/>
    <property type="molecule type" value="Genomic_DNA"/>
</dbReference>